<dbReference type="CDD" id="cd16146">
    <property type="entry name" value="ARS_like"/>
    <property type="match status" value="1"/>
</dbReference>
<feature type="domain" description="Sulfatase N-terminal" evidence="6">
    <location>
        <begin position="25"/>
        <end position="320"/>
    </location>
</feature>
<accession>A0AA49GNZ7</accession>
<dbReference type="PANTHER" id="PTHR42693:SF53">
    <property type="entry name" value="ENDO-4-O-SULFATASE"/>
    <property type="match status" value="1"/>
</dbReference>
<evidence type="ECO:0000256" key="5">
    <source>
        <dbReference type="SAM" id="SignalP"/>
    </source>
</evidence>
<organism evidence="7">
    <name type="scientific">Roseihalotalea indica</name>
    <dbReference type="NCBI Taxonomy" id="2867963"/>
    <lineage>
        <taxon>Bacteria</taxon>
        <taxon>Pseudomonadati</taxon>
        <taxon>Bacteroidota</taxon>
        <taxon>Cytophagia</taxon>
        <taxon>Cytophagales</taxon>
        <taxon>Catalimonadaceae</taxon>
        <taxon>Roseihalotalea</taxon>
    </lineage>
</organism>
<reference evidence="7" key="1">
    <citation type="journal article" date="2023" name="Comput. Struct. Biotechnol. J.">
        <title>Discovery of a novel marine Bacteroidetes with a rich repertoire of carbohydrate-active enzymes.</title>
        <authorList>
            <person name="Chen B."/>
            <person name="Liu G."/>
            <person name="Chen Q."/>
            <person name="Wang H."/>
            <person name="Liu L."/>
            <person name="Tang K."/>
        </authorList>
    </citation>
    <scope>NUCLEOTIDE SEQUENCE</scope>
    <source>
        <strain evidence="7">TK19036</strain>
    </source>
</reference>
<dbReference type="EMBL" id="CP120682">
    <property type="protein sequence ID" value="WKN37281.1"/>
    <property type="molecule type" value="Genomic_DNA"/>
</dbReference>
<feature type="signal peptide" evidence="5">
    <location>
        <begin position="1"/>
        <end position="21"/>
    </location>
</feature>
<dbReference type="GO" id="GO:0004065">
    <property type="term" value="F:arylsulfatase activity"/>
    <property type="evidence" value="ECO:0007669"/>
    <property type="project" value="TreeGrafter"/>
</dbReference>
<proteinExistence type="inferred from homology"/>
<dbReference type="Gene3D" id="2.60.120.260">
    <property type="entry name" value="Galactose-binding domain-like"/>
    <property type="match status" value="1"/>
</dbReference>
<dbReference type="PROSITE" id="PS00523">
    <property type="entry name" value="SULFATASE_1"/>
    <property type="match status" value="1"/>
</dbReference>
<sequence length="580" mass="65456">MIIRRSSCVFLFLWLVSTSFAQNSPNILLIMSDDQGWGDLHLHGNKDIRTPVLDALGKESLRFERFYVSPVCAPTRASLLTGRDYLRTNTYAVTGRGVAMRSEEVTIAEILKSYGYRTGIFGKWHNGEQYPNHPLGQGFDEFLGFCGGHWNRYFDPTLEHNGEKQEYHGYITDILTDAAIKFIEESQDAPFFCYVPYNVPHAPFQVADHYVEQYKAAGYDDKTAAVYGMIENMDENIGRLLHKLDSMKQTDNTIVIFLTDNGPNGHRYNGDMKGVKASVDEGGVRVPCFIRYPKELPTDTLVRQNTAHIDLLPTLVELAGFSVPDTLALDGKSLLPLLKGNSESWPDRLLFTHYSGKEVTPRPGGIRTDRYRLVMGRNGENLLYDMIKDPGQKQSIAEERTALTDSLVQAYQHWYQLGTEHLEELPIPLGYSEMPKTVFPAHEAQLSPGLHYQFEQGYTNDWITDWNSTDNTISWPMEVITPGEYRLMMEYTCSPDNAGSTIEATVGTQTVRATIDTPFPLEIISVPNQTPPVNHVDAHWKKIPLGTVYLEKGRHSLTLRAVQIPGDGVGQFKSIIMEME</sequence>
<reference evidence="7" key="2">
    <citation type="journal article" date="2024" name="Antonie Van Leeuwenhoek">
        <title>Roseihalotalea indica gen. nov., sp. nov., a halophilic Bacteroidetes from mesopelagic Southwest Indian Ocean with higher carbohydrate metabolic potential.</title>
        <authorList>
            <person name="Chen B."/>
            <person name="Zhang M."/>
            <person name="Lin D."/>
            <person name="Ye J."/>
            <person name="Tang K."/>
        </authorList>
    </citation>
    <scope>NUCLEOTIDE SEQUENCE</scope>
    <source>
        <strain evidence="7">TK19036</strain>
    </source>
</reference>
<gene>
    <name evidence="7" type="ORF">K4G66_00980</name>
</gene>
<evidence type="ECO:0000256" key="4">
    <source>
        <dbReference type="ARBA" id="ARBA00022837"/>
    </source>
</evidence>
<evidence type="ECO:0000256" key="1">
    <source>
        <dbReference type="ARBA" id="ARBA00008779"/>
    </source>
</evidence>
<dbReference type="InterPro" id="IPR017850">
    <property type="entry name" value="Alkaline_phosphatase_core_sf"/>
</dbReference>
<evidence type="ECO:0000256" key="3">
    <source>
        <dbReference type="ARBA" id="ARBA00022801"/>
    </source>
</evidence>
<name>A0AA49GNZ7_9BACT</name>
<keyword evidence="4" id="KW-0106">Calcium</keyword>
<evidence type="ECO:0000256" key="2">
    <source>
        <dbReference type="ARBA" id="ARBA00022723"/>
    </source>
</evidence>
<dbReference type="InterPro" id="IPR050738">
    <property type="entry name" value="Sulfatase"/>
</dbReference>
<feature type="chain" id="PRO_5041327372" evidence="5">
    <location>
        <begin position="22"/>
        <end position="580"/>
    </location>
</feature>
<dbReference type="Pfam" id="PF00884">
    <property type="entry name" value="Sulfatase"/>
    <property type="match status" value="1"/>
</dbReference>
<dbReference type="PANTHER" id="PTHR42693">
    <property type="entry name" value="ARYLSULFATASE FAMILY MEMBER"/>
    <property type="match status" value="1"/>
</dbReference>
<dbReference type="GO" id="GO:0046872">
    <property type="term" value="F:metal ion binding"/>
    <property type="evidence" value="ECO:0007669"/>
    <property type="project" value="UniProtKB-KW"/>
</dbReference>
<dbReference type="Gene3D" id="3.30.1120.10">
    <property type="match status" value="1"/>
</dbReference>
<keyword evidence="2" id="KW-0479">Metal-binding</keyword>
<evidence type="ECO:0000259" key="6">
    <source>
        <dbReference type="Pfam" id="PF00884"/>
    </source>
</evidence>
<dbReference type="InterPro" id="IPR024607">
    <property type="entry name" value="Sulfatase_CS"/>
</dbReference>
<dbReference type="Gene3D" id="3.40.720.10">
    <property type="entry name" value="Alkaline Phosphatase, subunit A"/>
    <property type="match status" value="1"/>
</dbReference>
<protein>
    <submittedName>
        <fullName evidence="7">Sulfatase-like hydrolase/transferase</fullName>
    </submittedName>
</protein>
<dbReference type="SUPFAM" id="SSF53649">
    <property type="entry name" value="Alkaline phosphatase-like"/>
    <property type="match status" value="1"/>
</dbReference>
<evidence type="ECO:0000313" key="7">
    <source>
        <dbReference type="EMBL" id="WKN37281.1"/>
    </source>
</evidence>
<comment type="similarity">
    <text evidence="1">Belongs to the sulfatase family.</text>
</comment>
<keyword evidence="5" id="KW-0732">Signal</keyword>
<dbReference type="InterPro" id="IPR000917">
    <property type="entry name" value="Sulfatase_N"/>
</dbReference>
<keyword evidence="3 7" id="KW-0378">Hydrolase</keyword>
<dbReference type="AlphaFoldDB" id="A0AA49GNZ7"/>